<dbReference type="Pfam" id="PF00989">
    <property type="entry name" value="PAS"/>
    <property type="match status" value="1"/>
</dbReference>
<keyword evidence="13 14" id="KW-0472">Membrane</keyword>
<evidence type="ECO:0000256" key="5">
    <source>
        <dbReference type="ARBA" id="ARBA00022553"/>
    </source>
</evidence>
<dbReference type="PROSITE" id="PS50109">
    <property type="entry name" value="HIS_KIN"/>
    <property type="match status" value="1"/>
</dbReference>
<feature type="transmembrane region" description="Helical" evidence="14">
    <location>
        <begin position="15"/>
        <end position="38"/>
    </location>
</feature>
<dbReference type="InterPro" id="IPR035965">
    <property type="entry name" value="PAS-like_dom_sf"/>
</dbReference>
<comment type="subcellular location">
    <subcellularLocation>
        <location evidence="2">Cell membrane</location>
        <topology evidence="2">Multi-pass membrane protein</topology>
    </subcellularLocation>
</comment>
<reference evidence="18" key="1">
    <citation type="journal article" date="2019" name="Int. J. Syst. Evol. Microbiol.">
        <title>The Global Catalogue of Microorganisms (GCM) 10K type strain sequencing project: providing services to taxonomists for standard genome sequencing and annotation.</title>
        <authorList>
            <consortium name="The Broad Institute Genomics Platform"/>
            <consortium name="The Broad Institute Genome Sequencing Center for Infectious Disease"/>
            <person name="Wu L."/>
            <person name="Ma J."/>
        </authorList>
    </citation>
    <scope>NUCLEOTIDE SEQUENCE [LARGE SCALE GENOMIC DNA]</scope>
    <source>
        <strain evidence="18">KACC 11299</strain>
    </source>
</reference>
<comment type="caution">
    <text evidence="17">The sequence shown here is derived from an EMBL/GenBank/DDBJ whole genome shotgun (WGS) entry which is preliminary data.</text>
</comment>
<evidence type="ECO:0000256" key="1">
    <source>
        <dbReference type="ARBA" id="ARBA00000085"/>
    </source>
</evidence>
<keyword evidence="4" id="KW-1003">Cell membrane</keyword>
<dbReference type="Gene3D" id="1.10.287.130">
    <property type="match status" value="1"/>
</dbReference>
<keyword evidence="5" id="KW-0597">Phosphoprotein</keyword>
<dbReference type="InterPro" id="IPR036890">
    <property type="entry name" value="HATPase_C_sf"/>
</dbReference>
<evidence type="ECO:0000256" key="8">
    <source>
        <dbReference type="ARBA" id="ARBA00022741"/>
    </source>
</evidence>
<keyword evidence="9" id="KW-0418">Kinase</keyword>
<dbReference type="InterPro" id="IPR005467">
    <property type="entry name" value="His_kinase_dom"/>
</dbReference>
<feature type="domain" description="PAS" evidence="16">
    <location>
        <begin position="222"/>
        <end position="256"/>
    </location>
</feature>
<keyword evidence="12" id="KW-0902">Two-component regulatory system</keyword>
<dbReference type="SMART" id="SM00387">
    <property type="entry name" value="HATPase_c"/>
    <property type="match status" value="1"/>
</dbReference>
<dbReference type="PROSITE" id="PS50112">
    <property type="entry name" value="PAS"/>
    <property type="match status" value="1"/>
</dbReference>
<evidence type="ECO:0000256" key="13">
    <source>
        <dbReference type="ARBA" id="ARBA00023136"/>
    </source>
</evidence>
<comment type="catalytic activity">
    <reaction evidence="1">
        <text>ATP + protein L-histidine = ADP + protein N-phospho-L-histidine.</text>
        <dbReference type="EC" id="2.7.13.3"/>
    </reaction>
</comment>
<evidence type="ECO:0000256" key="10">
    <source>
        <dbReference type="ARBA" id="ARBA00022840"/>
    </source>
</evidence>
<protein>
    <recommendedName>
        <fullName evidence="3">histidine kinase</fullName>
        <ecNumber evidence="3">2.7.13.3</ecNumber>
    </recommendedName>
</protein>
<keyword evidence="10 17" id="KW-0067">ATP-binding</keyword>
<dbReference type="SUPFAM" id="SSF55890">
    <property type="entry name" value="Sporulation response regulatory protein Spo0B"/>
    <property type="match status" value="1"/>
</dbReference>
<evidence type="ECO:0000256" key="6">
    <source>
        <dbReference type="ARBA" id="ARBA00022679"/>
    </source>
</evidence>
<evidence type="ECO:0000256" key="7">
    <source>
        <dbReference type="ARBA" id="ARBA00022692"/>
    </source>
</evidence>
<keyword evidence="7 14" id="KW-0812">Transmembrane</keyword>
<dbReference type="PANTHER" id="PTHR44936">
    <property type="entry name" value="SENSOR PROTEIN CREC"/>
    <property type="match status" value="1"/>
</dbReference>
<sequence length="537" mass="59004">MKHIKLKALKLQTKLTLLIFVLACLVILSFGILFMSILSESVEEEIGKRALSVAETVASMPEVKAAFHSPSPEEIIQPLAEELRRKSGAQFVVVGNKDSIRYSHPSVDQIGQMMVGGDNDLALLHGASYISKSAGTLGPSIRGKAPIIDENDEIIGIVSVGFLNREVEGIVRGYENKIFSLVVLVLCFTIIGSLLIAKNVKKSILGLEPTEIGLLFRERSAILESIHEGIIAINARGHITSINEAAYNILGIEPSKKHLNKPIQTVLPNTKMLEILEDGTSHFNEELKLNNNEIIASRVPILSSGRVIGVVSSFRKKTDIEQLSKELSQVQQYADGLRAQTHEYSNKLYTISGLIQLGSYQDALELIQKETIGYQDFIQFLSESIHDPLLSAILLGKYSRAHELQVDFKIDKESSLEDIPSDFQRDKLVTILGNVLDNSFEAVLAAKHGRKEVHLFMTDLGNEYIFEIEDSGDGVEPDQLPLLFTKGFSTKKGVDRGHGLHLVQRALDSVNGYLTMTESSLGGLSVVIVIPKGEGKS</sequence>
<dbReference type="Pfam" id="PF02518">
    <property type="entry name" value="HATPase_c"/>
    <property type="match status" value="1"/>
</dbReference>
<dbReference type="Gene3D" id="3.30.565.10">
    <property type="entry name" value="Histidine kinase-like ATPase, C-terminal domain"/>
    <property type="match status" value="1"/>
</dbReference>
<dbReference type="Pfam" id="PF17203">
    <property type="entry name" value="sCache_3_2"/>
    <property type="match status" value="1"/>
</dbReference>
<evidence type="ECO:0000313" key="18">
    <source>
        <dbReference type="Proteomes" id="UP001596071"/>
    </source>
</evidence>
<evidence type="ECO:0000259" key="16">
    <source>
        <dbReference type="PROSITE" id="PS50112"/>
    </source>
</evidence>
<evidence type="ECO:0000256" key="11">
    <source>
        <dbReference type="ARBA" id="ARBA00022989"/>
    </source>
</evidence>
<dbReference type="PANTHER" id="PTHR44936:SF10">
    <property type="entry name" value="SENSOR PROTEIN RSTB"/>
    <property type="match status" value="1"/>
</dbReference>
<dbReference type="InterPro" id="IPR029151">
    <property type="entry name" value="Sensor-like_sf"/>
</dbReference>
<dbReference type="SUPFAM" id="SSF55785">
    <property type="entry name" value="PYP-like sensor domain (PAS domain)"/>
    <property type="match status" value="1"/>
</dbReference>
<keyword evidence="11 14" id="KW-1133">Transmembrane helix</keyword>
<evidence type="ECO:0000256" key="4">
    <source>
        <dbReference type="ARBA" id="ARBA00022475"/>
    </source>
</evidence>
<evidence type="ECO:0000259" key="15">
    <source>
        <dbReference type="PROSITE" id="PS50109"/>
    </source>
</evidence>
<dbReference type="Pfam" id="PF14689">
    <property type="entry name" value="SPOB_a"/>
    <property type="match status" value="1"/>
</dbReference>
<gene>
    <name evidence="17" type="ORF">ACFPTP_16155</name>
</gene>
<dbReference type="InterPro" id="IPR003594">
    <property type="entry name" value="HATPase_dom"/>
</dbReference>
<feature type="domain" description="Histidine kinase" evidence="15">
    <location>
        <begin position="339"/>
        <end position="534"/>
    </location>
</feature>
<dbReference type="RefSeq" id="WP_381446921.1">
    <property type="nucleotide sequence ID" value="NZ_JBHSNP010000029.1"/>
</dbReference>
<keyword evidence="6" id="KW-0808">Transferase</keyword>
<evidence type="ECO:0000256" key="9">
    <source>
        <dbReference type="ARBA" id="ARBA00022777"/>
    </source>
</evidence>
<evidence type="ECO:0000313" key="17">
    <source>
        <dbReference type="EMBL" id="MFC5604769.1"/>
    </source>
</evidence>
<dbReference type="EC" id="2.7.13.3" evidence="3"/>
<dbReference type="InterPro" id="IPR016120">
    <property type="entry name" value="Sig_transdc_His_kin_SpoOB"/>
</dbReference>
<evidence type="ECO:0000256" key="3">
    <source>
        <dbReference type="ARBA" id="ARBA00012438"/>
    </source>
</evidence>
<keyword evidence="18" id="KW-1185">Reference proteome</keyword>
<dbReference type="InterPro" id="IPR050980">
    <property type="entry name" value="2C_sensor_his_kinase"/>
</dbReference>
<keyword evidence="8" id="KW-0547">Nucleotide-binding</keyword>
<dbReference type="CDD" id="cd18773">
    <property type="entry name" value="PDC1_HK_sensor"/>
    <property type="match status" value="1"/>
</dbReference>
<proteinExistence type="predicted"/>
<dbReference type="InterPro" id="IPR013767">
    <property type="entry name" value="PAS_fold"/>
</dbReference>
<dbReference type="InterPro" id="IPR039506">
    <property type="entry name" value="SPOB_a"/>
</dbReference>
<evidence type="ECO:0000256" key="2">
    <source>
        <dbReference type="ARBA" id="ARBA00004651"/>
    </source>
</evidence>
<feature type="transmembrane region" description="Helical" evidence="14">
    <location>
        <begin position="178"/>
        <end position="197"/>
    </location>
</feature>
<evidence type="ECO:0000256" key="12">
    <source>
        <dbReference type="ARBA" id="ARBA00023012"/>
    </source>
</evidence>
<dbReference type="SMART" id="SM00091">
    <property type="entry name" value="PAS"/>
    <property type="match status" value="1"/>
</dbReference>
<dbReference type="Gene3D" id="3.30.450.20">
    <property type="entry name" value="PAS domain"/>
    <property type="match status" value="2"/>
</dbReference>
<dbReference type="SUPFAM" id="SSF55874">
    <property type="entry name" value="ATPase domain of HSP90 chaperone/DNA topoisomerase II/histidine kinase"/>
    <property type="match status" value="1"/>
</dbReference>
<dbReference type="Proteomes" id="UP001596071">
    <property type="component" value="Unassembled WGS sequence"/>
</dbReference>
<accession>A0ABW0U0D0</accession>
<dbReference type="EMBL" id="JBHSNP010000029">
    <property type="protein sequence ID" value="MFC5604769.1"/>
    <property type="molecule type" value="Genomic_DNA"/>
</dbReference>
<dbReference type="InterPro" id="IPR000014">
    <property type="entry name" value="PAS"/>
</dbReference>
<organism evidence="17 18">
    <name type="scientific">Sporosarcina koreensis</name>
    <dbReference type="NCBI Taxonomy" id="334735"/>
    <lineage>
        <taxon>Bacteria</taxon>
        <taxon>Bacillati</taxon>
        <taxon>Bacillota</taxon>
        <taxon>Bacilli</taxon>
        <taxon>Bacillales</taxon>
        <taxon>Caryophanaceae</taxon>
        <taxon>Sporosarcina</taxon>
    </lineage>
</organism>
<dbReference type="GO" id="GO:0005524">
    <property type="term" value="F:ATP binding"/>
    <property type="evidence" value="ECO:0007669"/>
    <property type="project" value="UniProtKB-KW"/>
</dbReference>
<dbReference type="InterPro" id="IPR033463">
    <property type="entry name" value="sCache_3"/>
</dbReference>
<dbReference type="SUPFAM" id="SSF103190">
    <property type="entry name" value="Sensory domain-like"/>
    <property type="match status" value="1"/>
</dbReference>
<evidence type="ECO:0000256" key="14">
    <source>
        <dbReference type="SAM" id="Phobius"/>
    </source>
</evidence>
<name>A0ABW0U0D0_9BACL</name>